<gene>
    <name evidence="1" type="ORF">K457DRAFT_133148</name>
</gene>
<dbReference type="Proteomes" id="UP000078512">
    <property type="component" value="Unassembled WGS sequence"/>
</dbReference>
<accession>A0A197KBY3</accession>
<dbReference type="InterPro" id="IPR022234">
    <property type="entry name" value="DUF3759"/>
</dbReference>
<sequence length="99" mass="11199">MFGFGNHEDAHAQVYGGQTHHSQWSHELIAGAAAFEAMKSVERGRPEDKHQLSKEIFAAMAGAEADKLFESKGLDFLDRERATMQARQEAEKLYDQNYQ</sequence>
<protein>
    <recommendedName>
        <fullName evidence="3">CipC-like antibiotic response protein</fullName>
    </recommendedName>
</protein>
<organism evidence="1 2">
    <name type="scientific">Linnemannia elongata AG-77</name>
    <dbReference type="NCBI Taxonomy" id="1314771"/>
    <lineage>
        <taxon>Eukaryota</taxon>
        <taxon>Fungi</taxon>
        <taxon>Fungi incertae sedis</taxon>
        <taxon>Mucoromycota</taxon>
        <taxon>Mortierellomycotina</taxon>
        <taxon>Mortierellomycetes</taxon>
        <taxon>Mortierellales</taxon>
        <taxon>Mortierellaceae</taxon>
        <taxon>Linnemannia</taxon>
    </lineage>
</organism>
<dbReference type="PANTHER" id="PTHR37450">
    <property type="entry name" value="CIPC PROTEIN"/>
    <property type="match status" value="1"/>
</dbReference>
<evidence type="ECO:0000313" key="1">
    <source>
        <dbReference type="EMBL" id="OAQ34683.1"/>
    </source>
</evidence>
<evidence type="ECO:0008006" key="3">
    <source>
        <dbReference type="Google" id="ProtNLM"/>
    </source>
</evidence>
<dbReference type="STRING" id="1314771.A0A197KBY3"/>
<evidence type="ECO:0000313" key="2">
    <source>
        <dbReference type="Proteomes" id="UP000078512"/>
    </source>
</evidence>
<proteinExistence type="predicted"/>
<keyword evidence="2" id="KW-1185">Reference proteome</keyword>
<dbReference type="Pfam" id="PF12585">
    <property type="entry name" value="DUF3759"/>
    <property type="match status" value="1"/>
</dbReference>
<dbReference type="EMBL" id="KV442016">
    <property type="protein sequence ID" value="OAQ34683.1"/>
    <property type="molecule type" value="Genomic_DNA"/>
</dbReference>
<name>A0A197KBY3_9FUNG</name>
<dbReference type="OrthoDB" id="9895617at2759"/>
<dbReference type="PANTHER" id="PTHR37450:SF1">
    <property type="entry name" value="CIPC PROTEIN"/>
    <property type="match status" value="1"/>
</dbReference>
<dbReference type="AlphaFoldDB" id="A0A197KBY3"/>
<reference evidence="1 2" key="1">
    <citation type="submission" date="2016-05" db="EMBL/GenBank/DDBJ databases">
        <title>Genome sequencing reveals origins of a unique bacterial endosymbiosis in the earliest lineages of terrestrial Fungi.</title>
        <authorList>
            <consortium name="DOE Joint Genome Institute"/>
            <person name="Uehling J."/>
            <person name="Gryganskyi A."/>
            <person name="Hameed K."/>
            <person name="Tschaplinski T."/>
            <person name="Misztal P."/>
            <person name="Wu S."/>
            <person name="Desiro A."/>
            <person name="Vande Pol N."/>
            <person name="Du Z.-Y."/>
            <person name="Zienkiewicz A."/>
            <person name="Zienkiewicz K."/>
            <person name="Morin E."/>
            <person name="Tisserant E."/>
            <person name="Splivallo R."/>
            <person name="Hainaut M."/>
            <person name="Henrissat B."/>
            <person name="Ohm R."/>
            <person name="Kuo A."/>
            <person name="Yan J."/>
            <person name="Lipzen A."/>
            <person name="Nolan M."/>
            <person name="Labutti K."/>
            <person name="Barry K."/>
            <person name="Goldstein A."/>
            <person name="Labbe J."/>
            <person name="Schadt C."/>
            <person name="Tuskan G."/>
            <person name="Grigoriev I."/>
            <person name="Martin F."/>
            <person name="Vilgalys R."/>
            <person name="Bonito G."/>
        </authorList>
    </citation>
    <scope>NUCLEOTIDE SEQUENCE [LARGE SCALE GENOMIC DNA]</scope>
    <source>
        <strain evidence="1 2">AG-77</strain>
    </source>
</reference>